<feature type="region of interest" description="Disordered" evidence="1">
    <location>
        <begin position="118"/>
        <end position="137"/>
    </location>
</feature>
<sequence length="137" mass="15866">MWNCCMRNNQISTQDENGESKKVEHIKTSSWSKTAKREDNMKKKVRFKVQDNKGGKGRLGINSTNVPVRIRLMVTKEELKMMLSNKNENDAQHTSLEQLLRDMMLREKSVLEIEENGGSINSWRPALESVPEDRSMK</sequence>
<dbReference type="AlphaFoldDB" id="A0A8B8KK39"/>
<dbReference type="Proteomes" id="UP000694853">
    <property type="component" value="Unplaced"/>
</dbReference>
<name>A0A8B8KK39_ABRPR</name>
<keyword evidence="2" id="KW-1185">Reference proteome</keyword>
<evidence type="ECO:0000313" key="2">
    <source>
        <dbReference type="Proteomes" id="UP000694853"/>
    </source>
</evidence>
<dbReference type="OrthoDB" id="1304043at2759"/>
<dbReference type="RefSeq" id="XP_027344202.1">
    <property type="nucleotide sequence ID" value="XM_027488401.1"/>
</dbReference>
<evidence type="ECO:0000313" key="3">
    <source>
        <dbReference type="RefSeq" id="XP_027344202.1"/>
    </source>
</evidence>
<dbReference type="GeneID" id="113856546"/>
<organism evidence="2 3">
    <name type="scientific">Abrus precatorius</name>
    <name type="common">Indian licorice</name>
    <name type="synonym">Glycine abrus</name>
    <dbReference type="NCBI Taxonomy" id="3816"/>
    <lineage>
        <taxon>Eukaryota</taxon>
        <taxon>Viridiplantae</taxon>
        <taxon>Streptophyta</taxon>
        <taxon>Embryophyta</taxon>
        <taxon>Tracheophyta</taxon>
        <taxon>Spermatophyta</taxon>
        <taxon>Magnoliopsida</taxon>
        <taxon>eudicotyledons</taxon>
        <taxon>Gunneridae</taxon>
        <taxon>Pentapetalae</taxon>
        <taxon>rosids</taxon>
        <taxon>fabids</taxon>
        <taxon>Fabales</taxon>
        <taxon>Fabaceae</taxon>
        <taxon>Papilionoideae</taxon>
        <taxon>50 kb inversion clade</taxon>
        <taxon>NPAAA clade</taxon>
        <taxon>indigoferoid/millettioid clade</taxon>
        <taxon>Abreae</taxon>
        <taxon>Abrus</taxon>
    </lineage>
</organism>
<evidence type="ECO:0000256" key="1">
    <source>
        <dbReference type="SAM" id="MobiDB-lite"/>
    </source>
</evidence>
<proteinExistence type="predicted"/>
<protein>
    <submittedName>
        <fullName evidence="3">Uncharacterized protein LOC113856546</fullName>
    </submittedName>
</protein>
<reference evidence="2" key="1">
    <citation type="journal article" date="2019" name="Toxins">
        <title>Detection of Abrin-Like and Prepropulchellin-Like Toxin Genes and Transcripts Using Whole Genome Sequencing and Full-Length Transcript Sequencing of Abrus precatorius.</title>
        <authorList>
            <person name="Hovde B.T."/>
            <person name="Daligault H.E."/>
            <person name="Hanschen E.R."/>
            <person name="Kunde Y.A."/>
            <person name="Johnson M.B."/>
            <person name="Starkenburg S.R."/>
            <person name="Johnson S.L."/>
        </authorList>
    </citation>
    <scope>NUCLEOTIDE SEQUENCE [LARGE SCALE GENOMIC DNA]</scope>
</reference>
<reference evidence="3" key="2">
    <citation type="submission" date="2025-08" db="UniProtKB">
        <authorList>
            <consortium name="RefSeq"/>
        </authorList>
    </citation>
    <scope>IDENTIFICATION</scope>
    <source>
        <tissue evidence="3">Young leaves</tissue>
    </source>
</reference>
<accession>A0A8B8KK39</accession>
<dbReference type="KEGG" id="aprc:113856546"/>
<gene>
    <name evidence="3" type="primary">LOC113856546</name>
</gene>